<dbReference type="SUPFAM" id="SSF51569">
    <property type="entry name" value="Aldolase"/>
    <property type="match status" value="1"/>
</dbReference>
<keyword evidence="2" id="KW-0479">Metal-binding</keyword>
<dbReference type="GO" id="GO:0016832">
    <property type="term" value="F:aldehyde-lyase activity"/>
    <property type="evidence" value="ECO:0007669"/>
    <property type="project" value="InterPro"/>
</dbReference>
<feature type="binding site" evidence="2">
    <location>
        <position position="81"/>
    </location>
    <ligand>
        <name>Zn(2+)</name>
        <dbReference type="ChEBI" id="CHEBI:29105"/>
        <label>1</label>
        <note>catalytic</note>
    </ligand>
</feature>
<feature type="active site" description="Proton donor" evidence="1">
    <location>
        <position position="80"/>
    </location>
</feature>
<gene>
    <name evidence="3" type="ORF">JL107_15490</name>
</gene>
<reference evidence="3" key="1">
    <citation type="submission" date="2021-01" db="EMBL/GenBank/DDBJ databases">
        <title>KCTC 19127 draft genome.</title>
        <authorList>
            <person name="An D."/>
        </authorList>
    </citation>
    <scope>NUCLEOTIDE SEQUENCE</scope>
    <source>
        <strain evidence="3">KCTC 19127</strain>
    </source>
</reference>
<evidence type="ECO:0000313" key="4">
    <source>
        <dbReference type="Proteomes" id="UP000663801"/>
    </source>
</evidence>
<organism evidence="3 4">
    <name type="scientific">Nakamurella flavida</name>
    <dbReference type="NCBI Taxonomy" id="363630"/>
    <lineage>
        <taxon>Bacteria</taxon>
        <taxon>Bacillati</taxon>
        <taxon>Actinomycetota</taxon>
        <taxon>Actinomycetes</taxon>
        <taxon>Nakamurellales</taxon>
        <taxon>Nakamurellaceae</taxon>
        <taxon>Nakamurella</taxon>
    </lineage>
</organism>
<dbReference type="Proteomes" id="UP000663801">
    <property type="component" value="Unassembled WGS sequence"/>
</dbReference>
<evidence type="ECO:0000256" key="1">
    <source>
        <dbReference type="PIRSR" id="PIRSR001359-1"/>
    </source>
</evidence>
<dbReference type="AlphaFoldDB" id="A0A938YR03"/>
<dbReference type="GO" id="GO:0008270">
    <property type="term" value="F:zinc ion binding"/>
    <property type="evidence" value="ECO:0007669"/>
    <property type="project" value="InterPro"/>
</dbReference>
<dbReference type="RefSeq" id="WP_205257977.1">
    <property type="nucleotide sequence ID" value="NZ_BAAAPV010000005.1"/>
</dbReference>
<feature type="binding site" evidence="2">
    <location>
        <position position="102"/>
    </location>
    <ligand>
        <name>Zn(2+)</name>
        <dbReference type="ChEBI" id="CHEBI:29105"/>
        <label>2</label>
    </ligand>
</feature>
<dbReference type="PIRSF" id="PIRSF001359">
    <property type="entry name" value="F_bP_aldolase_II"/>
    <property type="match status" value="1"/>
</dbReference>
<dbReference type="GO" id="GO:0005975">
    <property type="term" value="P:carbohydrate metabolic process"/>
    <property type="evidence" value="ECO:0007669"/>
    <property type="project" value="InterPro"/>
</dbReference>
<comment type="caution">
    <text evidence="3">The sequence shown here is derived from an EMBL/GenBank/DDBJ whole genome shotgun (WGS) entry which is preliminary data.</text>
</comment>
<keyword evidence="2" id="KW-0862">Zinc</keyword>
<dbReference type="PANTHER" id="PTHR30304">
    <property type="entry name" value="D-TAGATOSE-1,6-BISPHOSPHATE ALDOLASE"/>
    <property type="match status" value="1"/>
</dbReference>
<name>A0A938YR03_9ACTN</name>
<dbReference type="PANTHER" id="PTHR30304:SF0">
    <property type="entry name" value="D-TAGATOSE-1,6-BISPHOSPHATE ALDOLASE SUBUNIT GATY-RELATED"/>
    <property type="match status" value="1"/>
</dbReference>
<protein>
    <submittedName>
        <fullName evidence="3">Ketose-bisphosphate aldolase</fullName>
    </submittedName>
</protein>
<dbReference type="InterPro" id="IPR050246">
    <property type="entry name" value="Class_II_FBP_aldolase"/>
</dbReference>
<keyword evidence="4" id="KW-1185">Reference proteome</keyword>
<feature type="binding site" evidence="2">
    <location>
        <position position="178"/>
    </location>
    <ligand>
        <name>Zn(2+)</name>
        <dbReference type="ChEBI" id="CHEBI:29105"/>
        <label>1</label>
        <note>catalytic</note>
    </ligand>
</feature>
<feature type="binding site" evidence="2">
    <location>
        <position position="132"/>
    </location>
    <ligand>
        <name>Zn(2+)</name>
        <dbReference type="ChEBI" id="CHEBI:29105"/>
        <label>2</label>
    </ligand>
</feature>
<feature type="binding site" evidence="2">
    <location>
        <position position="208"/>
    </location>
    <ligand>
        <name>Zn(2+)</name>
        <dbReference type="ChEBI" id="CHEBI:29105"/>
        <label>1</label>
        <note>catalytic</note>
    </ligand>
</feature>
<accession>A0A938YR03</accession>
<dbReference type="NCBIfam" id="TIGR00167">
    <property type="entry name" value="cbbA"/>
    <property type="match status" value="1"/>
</dbReference>
<dbReference type="CDD" id="cd00947">
    <property type="entry name" value="TBP_aldolase_IIB"/>
    <property type="match status" value="1"/>
</dbReference>
<dbReference type="Gene3D" id="3.20.20.70">
    <property type="entry name" value="Aldolase class I"/>
    <property type="match status" value="1"/>
</dbReference>
<dbReference type="InterPro" id="IPR000771">
    <property type="entry name" value="FBA_II"/>
</dbReference>
<dbReference type="Pfam" id="PF01116">
    <property type="entry name" value="F_bP_aldolase"/>
    <property type="match status" value="1"/>
</dbReference>
<evidence type="ECO:0000313" key="3">
    <source>
        <dbReference type="EMBL" id="MBM9477852.1"/>
    </source>
</evidence>
<sequence>MLTTGAEILSTGRRHHFAVPAFNMSDYGMLNAVFEVSTALSAPIMIAIHPLEVALVGEEFVAAVVAKAHKAPVPVAVHLDHGATYEEVANAIRTGFTSVMIDASHEPFEENIRVTQEVTRLAHAAGISVEAELGTIGATDGYAEAGSDDIIYTDPDMAAHFVQATGVDSLAVAIGTRHGLYPATLRAALRIDLLEKIAQRVDVPLVLHGGSDNPDAEISQAVAHGVAKVNISSDIKSRYYDTMREVLQDKGLREPHAIVPACSQALQDVAAHKIRLLGAEGAAAHFQQLASALS</sequence>
<dbReference type="EMBL" id="JAERWL010000013">
    <property type="protein sequence ID" value="MBM9477852.1"/>
    <property type="molecule type" value="Genomic_DNA"/>
</dbReference>
<comment type="cofactor">
    <cofactor evidence="2">
        <name>Zn(2+)</name>
        <dbReference type="ChEBI" id="CHEBI:29105"/>
    </cofactor>
    <text evidence="2">Binds 2 Zn(2+) ions per subunit. One is catalytic and the other provides a structural contribution.</text>
</comment>
<dbReference type="InterPro" id="IPR013785">
    <property type="entry name" value="Aldolase_TIM"/>
</dbReference>
<evidence type="ECO:0000256" key="2">
    <source>
        <dbReference type="PIRSR" id="PIRSR001359-3"/>
    </source>
</evidence>
<proteinExistence type="predicted"/>